<sequence>MIRNRATERLALAATLVAVFSELHPGFDQWFQRPRDAACKGLYGKHLVDSNGTPLSPGNTTGPALTASQLGRRSVARHVASYTAGQLAGAIVVTRALGYRVPLRALLAGAVINAGTHAVIDRREPLLWLARKAGKEGYVEHCTAARVDKDGAVTAELSGPGTALMELDQALHRAIGVGAALVTTWVATRSGGRR</sequence>
<evidence type="ECO:0000313" key="2">
    <source>
        <dbReference type="Proteomes" id="UP000305906"/>
    </source>
</evidence>
<evidence type="ECO:0000313" key="1">
    <source>
        <dbReference type="EMBL" id="TLS45726.1"/>
    </source>
</evidence>
<gene>
    <name evidence="1" type="ORF">FE633_13240</name>
</gene>
<reference evidence="1 2" key="1">
    <citation type="submission" date="2019-05" db="EMBL/GenBank/DDBJ databases">
        <title>Streptomyces sp. NEAU-C151, a novel actinomycete isolated from soil.</title>
        <authorList>
            <person name="Han L."/>
            <person name="Jiang H."/>
        </authorList>
    </citation>
    <scope>NUCLEOTIDE SEQUENCE [LARGE SCALE GENOMIC DNA]</scope>
    <source>
        <strain evidence="1 2">NEAU-C151</strain>
    </source>
</reference>
<name>A0A5R9FUM8_9ACTN</name>
<dbReference type="AlphaFoldDB" id="A0A5R9FUM8"/>
<dbReference type="Proteomes" id="UP000305906">
    <property type="component" value="Unassembled WGS sequence"/>
</dbReference>
<keyword evidence="2" id="KW-1185">Reference proteome</keyword>
<dbReference type="EMBL" id="VBZC01000012">
    <property type="protein sequence ID" value="TLS45726.1"/>
    <property type="molecule type" value="Genomic_DNA"/>
</dbReference>
<comment type="caution">
    <text evidence="1">The sequence shown here is derived from an EMBL/GenBank/DDBJ whole genome shotgun (WGS) entry which is preliminary data.</text>
</comment>
<dbReference type="RefSeq" id="WP_138045317.1">
    <property type="nucleotide sequence ID" value="NZ_VBZC01000012.1"/>
</dbReference>
<protein>
    <submittedName>
        <fullName evidence="1">Uncharacterized protein</fullName>
    </submittedName>
</protein>
<accession>A0A5R9FUM8</accession>
<proteinExistence type="predicted"/>
<organism evidence="1 2">
    <name type="scientific">Streptomyces montanus</name>
    <dbReference type="NCBI Taxonomy" id="2580423"/>
    <lineage>
        <taxon>Bacteria</taxon>
        <taxon>Bacillati</taxon>
        <taxon>Actinomycetota</taxon>
        <taxon>Actinomycetes</taxon>
        <taxon>Kitasatosporales</taxon>
        <taxon>Streptomycetaceae</taxon>
        <taxon>Streptomyces</taxon>
    </lineage>
</organism>